<keyword evidence="2" id="KW-1185">Reference proteome</keyword>
<reference evidence="2" key="1">
    <citation type="journal article" date="2022" name="Mol. Ecol. Resour.">
        <title>The genomes of chicory, endive, great burdock and yacon provide insights into Asteraceae palaeo-polyploidization history and plant inulin production.</title>
        <authorList>
            <person name="Fan W."/>
            <person name="Wang S."/>
            <person name="Wang H."/>
            <person name="Wang A."/>
            <person name="Jiang F."/>
            <person name="Liu H."/>
            <person name="Zhao H."/>
            <person name="Xu D."/>
            <person name="Zhang Y."/>
        </authorList>
    </citation>
    <scope>NUCLEOTIDE SEQUENCE [LARGE SCALE GENOMIC DNA]</scope>
    <source>
        <strain evidence="2">cv. Niubang</strain>
    </source>
</reference>
<accession>A0ACB9C1W5</accession>
<organism evidence="1 2">
    <name type="scientific">Arctium lappa</name>
    <name type="common">Greater burdock</name>
    <name type="synonym">Lappa major</name>
    <dbReference type="NCBI Taxonomy" id="4217"/>
    <lineage>
        <taxon>Eukaryota</taxon>
        <taxon>Viridiplantae</taxon>
        <taxon>Streptophyta</taxon>
        <taxon>Embryophyta</taxon>
        <taxon>Tracheophyta</taxon>
        <taxon>Spermatophyta</taxon>
        <taxon>Magnoliopsida</taxon>
        <taxon>eudicotyledons</taxon>
        <taxon>Gunneridae</taxon>
        <taxon>Pentapetalae</taxon>
        <taxon>asterids</taxon>
        <taxon>campanulids</taxon>
        <taxon>Asterales</taxon>
        <taxon>Asteraceae</taxon>
        <taxon>Carduoideae</taxon>
        <taxon>Cardueae</taxon>
        <taxon>Arctiinae</taxon>
        <taxon>Arctium</taxon>
    </lineage>
</organism>
<evidence type="ECO:0000313" key="1">
    <source>
        <dbReference type="EMBL" id="KAI3728297.1"/>
    </source>
</evidence>
<reference evidence="1 2" key="2">
    <citation type="journal article" date="2022" name="Mol. Ecol. Resour.">
        <title>The genomes of chicory, endive, great burdock and yacon provide insights into Asteraceae paleo-polyploidization history and plant inulin production.</title>
        <authorList>
            <person name="Fan W."/>
            <person name="Wang S."/>
            <person name="Wang H."/>
            <person name="Wang A."/>
            <person name="Jiang F."/>
            <person name="Liu H."/>
            <person name="Zhao H."/>
            <person name="Xu D."/>
            <person name="Zhang Y."/>
        </authorList>
    </citation>
    <scope>NUCLEOTIDE SEQUENCE [LARGE SCALE GENOMIC DNA]</scope>
    <source>
        <strain evidence="2">cv. Niubang</strain>
    </source>
</reference>
<comment type="caution">
    <text evidence="1">The sequence shown here is derived from an EMBL/GenBank/DDBJ whole genome shotgun (WGS) entry which is preliminary data.</text>
</comment>
<gene>
    <name evidence="1" type="ORF">L6452_16931</name>
</gene>
<dbReference type="EMBL" id="CM042051">
    <property type="protein sequence ID" value="KAI3728297.1"/>
    <property type="molecule type" value="Genomic_DNA"/>
</dbReference>
<name>A0ACB9C1W5_ARCLA</name>
<proteinExistence type="predicted"/>
<evidence type="ECO:0000313" key="2">
    <source>
        <dbReference type="Proteomes" id="UP001055879"/>
    </source>
</evidence>
<sequence>MADDAINQSISTSSTFFLSIQFNSTHPPFPCTISVANHSSIQLITHPSSLSIIIFPFHPIPHPPTKHHRRN</sequence>
<protein>
    <submittedName>
        <fullName evidence="1">Uncharacterized protein</fullName>
    </submittedName>
</protein>
<dbReference type="Proteomes" id="UP001055879">
    <property type="component" value="Linkage Group LG05"/>
</dbReference>